<reference evidence="1 2" key="1">
    <citation type="submission" date="2020-09" db="EMBL/GenBank/DDBJ databases">
        <title>Sphingomonas sp., a new species isolated from pork steak.</title>
        <authorList>
            <person name="Heidler von Heilborn D."/>
        </authorList>
    </citation>
    <scope>NUCLEOTIDE SEQUENCE [LARGE SCALE GENOMIC DNA]</scope>
    <source>
        <strain evidence="2">S8-3T</strain>
    </source>
</reference>
<evidence type="ECO:0000313" key="1">
    <source>
        <dbReference type="EMBL" id="QNQ09242.1"/>
    </source>
</evidence>
<dbReference type="Proteomes" id="UP000516148">
    <property type="component" value="Chromosome"/>
</dbReference>
<gene>
    <name evidence="1" type="ORF">H3Z74_21650</name>
</gene>
<proteinExistence type="predicted"/>
<dbReference type="AlphaFoldDB" id="A0A7H0LHT9"/>
<sequence length="92" mass="10963">MRHNLGRLFDRRDAHQLEIVIDRPDRRRCDLALAGRAVPGQDIIRIRHQHRANPGQRRDMRDDDIGRIEEIERDRFDSHSRTRLVAVRYVGC</sequence>
<accession>A0A7H0LHT9</accession>
<dbReference type="EMBL" id="CP061038">
    <property type="protein sequence ID" value="QNQ09242.1"/>
    <property type="molecule type" value="Genomic_DNA"/>
</dbReference>
<name>A0A7H0LHT9_9SPHN</name>
<dbReference type="RefSeq" id="WP_187761559.1">
    <property type="nucleotide sequence ID" value="NZ_CP061038.1"/>
</dbReference>
<evidence type="ECO:0000313" key="2">
    <source>
        <dbReference type="Proteomes" id="UP000516148"/>
    </source>
</evidence>
<protein>
    <submittedName>
        <fullName evidence="1">Uncharacterized protein</fullName>
    </submittedName>
</protein>
<keyword evidence="2" id="KW-1185">Reference proteome</keyword>
<dbReference type="KEGG" id="spap:H3Z74_21650"/>
<organism evidence="1 2">
    <name type="scientific">Sphingomonas alpina</name>
    <dbReference type="NCBI Taxonomy" id="653931"/>
    <lineage>
        <taxon>Bacteria</taxon>
        <taxon>Pseudomonadati</taxon>
        <taxon>Pseudomonadota</taxon>
        <taxon>Alphaproteobacteria</taxon>
        <taxon>Sphingomonadales</taxon>
        <taxon>Sphingomonadaceae</taxon>
        <taxon>Sphingomonas</taxon>
    </lineage>
</organism>